<accession>A0A396S195</accession>
<name>A0A396S195_9PSED</name>
<dbReference type="RefSeq" id="WP_119700641.1">
    <property type="nucleotide sequence ID" value="NZ_QJSA01000002.1"/>
</dbReference>
<protein>
    <submittedName>
        <fullName evidence="2">Uncharacterized protein</fullName>
    </submittedName>
</protein>
<organism evidence="2 3">
    <name type="scientific">Pseudomonas jilinensis</name>
    <dbReference type="NCBI Taxonomy" id="2078689"/>
    <lineage>
        <taxon>Bacteria</taxon>
        <taxon>Pseudomonadati</taxon>
        <taxon>Pseudomonadota</taxon>
        <taxon>Gammaproteobacteria</taxon>
        <taxon>Pseudomonadales</taxon>
        <taxon>Pseudomonadaceae</taxon>
        <taxon>Pseudomonas</taxon>
    </lineage>
</organism>
<proteinExistence type="predicted"/>
<evidence type="ECO:0000313" key="3">
    <source>
        <dbReference type="Proteomes" id="UP000265745"/>
    </source>
</evidence>
<sequence length="142" mass="16031">MEILTLIVVGGILVFFVLIVLGHAKGAPKPESMSIEAILGRIQSEEAWIRRYKSLPFSNQQGSGIKKQYEGKKLYIMELQLEFMRRGLVAQGKDIEKETMVPIMRRAIELMRSGMDEDAAQSQASAEYIEKRDAGKSQQEPE</sequence>
<comment type="caution">
    <text evidence="2">The sequence shown here is derived from an EMBL/GenBank/DDBJ whole genome shotgun (WGS) entry which is preliminary data.</text>
</comment>
<dbReference type="AlphaFoldDB" id="A0A396S195"/>
<gene>
    <name evidence="2" type="ORF">C2846_03145</name>
</gene>
<dbReference type="EMBL" id="QJSA01000002">
    <property type="protein sequence ID" value="RHW22639.1"/>
    <property type="molecule type" value="Genomic_DNA"/>
</dbReference>
<evidence type="ECO:0000313" key="2">
    <source>
        <dbReference type="EMBL" id="RHW22639.1"/>
    </source>
</evidence>
<reference evidence="2 3" key="1">
    <citation type="submission" date="2018-06" db="EMBL/GenBank/DDBJ databases">
        <title>Pseudomonas jilinensis sp. nov., isolated from the production water of Jilin Oilfield in China.</title>
        <authorList>
            <person name="Wang J."/>
        </authorList>
    </citation>
    <scope>NUCLEOTIDE SEQUENCE [LARGE SCALE GENOMIC DNA]</scope>
    <source>
        <strain evidence="2 3">JS15-10A1</strain>
    </source>
</reference>
<keyword evidence="3" id="KW-1185">Reference proteome</keyword>
<evidence type="ECO:0000256" key="1">
    <source>
        <dbReference type="SAM" id="MobiDB-lite"/>
    </source>
</evidence>
<dbReference type="Proteomes" id="UP000265745">
    <property type="component" value="Unassembled WGS sequence"/>
</dbReference>
<feature type="region of interest" description="Disordered" evidence="1">
    <location>
        <begin position="116"/>
        <end position="142"/>
    </location>
</feature>